<dbReference type="Proteomes" id="UP001054945">
    <property type="component" value="Unassembled WGS sequence"/>
</dbReference>
<keyword evidence="2" id="KW-1185">Reference proteome</keyword>
<comment type="caution">
    <text evidence="1">The sequence shown here is derived from an EMBL/GenBank/DDBJ whole genome shotgun (WGS) entry which is preliminary data.</text>
</comment>
<evidence type="ECO:0000313" key="1">
    <source>
        <dbReference type="EMBL" id="GIY48637.1"/>
    </source>
</evidence>
<gene>
    <name evidence="1" type="ORF">CEXT_53841</name>
</gene>
<evidence type="ECO:0000313" key="2">
    <source>
        <dbReference type="Proteomes" id="UP001054945"/>
    </source>
</evidence>
<dbReference type="EMBL" id="BPLR01011739">
    <property type="protein sequence ID" value="GIY48637.1"/>
    <property type="molecule type" value="Genomic_DNA"/>
</dbReference>
<name>A0AAV4TTL5_CAEEX</name>
<proteinExistence type="predicted"/>
<sequence length="148" mass="18399">MKLEYRNKEGYCRNNHLCEQKGKKEISEARKERRGALLESRAKLIRKRSSRLITRRFRKSFLPEKSRRRKVIILRDFRILSGCRKRPHNEDLFPQNHLLSRERREERRMKRRKKKKKTIKKYLRKNATLWRRLWLRVPSSKFLSPRDE</sequence>
<reference evidence="1 2" key="1">
    <citation type="submission" date="2021-06" db="EMBL/GenBank/DDBJ databases">
        <title>Caerostris extrusa draft genome.</title>
        <authorList>
            <person name="Kono N."/>
            <person name="Arakawa K."/>
        </authorList>
    </citation>
    <scope>NUCLEOTIDE SEQUENCE [LARGE SCALE GENOMIC DNA]</scope>
</reference>
<accession>A0AAV4TTL5</accession>
<protein>
    <submittedName>
        <fullName evidence="1">Uncharacterized protein</fullName>
    </submittedName>
</protein>
<dbReference type="AlphaFoldDB" id="A0AAV4TTL5"/>
<organism evidence="1 2">
    <name type="scientific">Caerostris extrusa</name>
    <name type="common">Bark spider</name>
    <name type="synonym">Caerostris bankana</name>
    <dbReference type="NCBI Taxonomy" id="172846"/>
    <lineage>
        <taxon>Eukaryota</taxon>
        <taxon>Metazoa</taxon>
        <taxon>Ecdysozoa</taxon>
        <taxon>Arthropoda</taxon>
        <taxon>Chelicerata</taxon>
        <taxon>Arachnida</taxon>
        <taxon>Araneae</taxon>
        <taxon>Araneomorphae</taxon>
        <taxon>Entelegynae</taxon>
        <taxon>Araneoidea</taxon>
        <taxon>Araneidae</taxon>
        <taxon>Caerostris</taxon>
    </lineage>
</organism>